<feature type="region of interest" description="Disordered" evidence="7">
    <location>
        <begin position="1"/>
        <end position="39"/>
    </location>
</feature>
<accession>K5VS05</accession>
<feature type="transmembrane region" description="Helical" evidence="8">
    <location>
        <begin position="167"/>
        <end position="192"/>
    </location>
</feature>
<evidence type="ECO:0000256" key="5">
    <source>
        <dbReference type="ARBA" id="ARBA00023136"/>
    </source>
</evidence>
<keyword evidence="3 8" id="KW-0812">Transmembrane</keyword>
<dbReference type="PROSITE" id="PS50850">
    <property type="entry name" value="MFS"/>
    <property type="match status" value="1"/>
</dbReference>
<dbReference type="FunFam" id="1.20.1250.20:FF:000172">
    <property type="entry name" value="MFS multidrug resistance transporter"/>
    <property type="match status" value="1"/>
</dbReference>
<dbReference type="GO" id="GO:0140115">
    <property type="term" value="P:export across plasma membrane"/>
    <property type="evidence" value="ECO:0007669"/>
    <property type="project" value="UniProtKB-ARBA"/>
</dbReference>
<feature type="transmembrane region" description="Helical" evidence="8">
    <location>
        <begin position="112"/>
        <end position="131"/>
    </location>
</feature>
<feature type="transmembrane region" description="Helical" evidence="8">
    <location>
        <begin position="346"/>
        <end position="369"/>
    </location>
</feature>
<feature type="transmembrane region" description="Helical" evidence="8">
    <location>
        <begin position="234"/>
        <end position="253"/>
    </location>
</feature>
<keyword evidence="5 8" id="KW-0472">Membrane</keyword>
<dbReference type="Gene3D" id="1.20.1250.20">
    <property type="entry name" value="MFS general substrate transporter like domains"/>
    <property type="match status" value="1"/>
</dbReference>
<dbReference type="PANTHER" id="PTHR23502">
    <property type="entry name" value="MAJOR FACILITATOR SUPERFAMILY"/>
    <property type="match status" value="1"/>
</dbReference>
<dbReference type="InterPro" id="IPR020846">
    <property type="entry name" value="MFS_dom"/>
</dbReference>
<evidence type="ECO:0000259" key="9">
    <source>
        <dbReference type="PROSITE" id="PS50850"/>
    </source>
</evidence>
<evidence type="ECO:0000256" key="1">
    <source>
        <dbReference type="ARBA" id="ARBA00004141"/>
    </source>
</evidence>
<keyword evidence="11" id="KW-1185">Reference proteome</keyword>
<name>K5VS05_PHACS</name>
<dbReference type="AlphaFoldDB" id="K5VS05"/>
<keyword evidence="4 8" id="KW-1133">Transmembrane helix</keyword>
<evidence type="ECO:0000256" key="4">
    <source>
        <dbReference type="ARBA" id="ARBA00022989"/>
    </source>
</evidence>
<dbReference type="FunFam" id="1.20.1720.10:FF:000009">
    <property type="entry name" value="MFS multidrug transporter"/>
    <property type="match status" value="1"/>
</dbReference>
<dbReference type="RefSeq" id="XP_007401622.1">
    <property type="nucleotide sequence ID" value="XM_007401560.1"/>
</dbReference>
<evidence type="ECO:0000256" key="2">
    <source>
        <dbReference type="ARBA" id="ARBA00022448"/>
    </source>
</evidence>
<dbReference type="EMBL" id="JH930480">
    <property type="protein sequence ID" value="EKM49555.1"/>
    <property type="molecule type" value="Genomic_DNA"/>
</dbReference>
<evidence type="ECO:0000256" key="3">
    <source>
        <dbReference type="ARBA" id="ARBA00022692"/>
    </source>
</evidence>
<sequence>MQQPTGFDYKAPQQTGSLGLHNTDISTSEEDVQTLQNNDARDIPVAKGQILLEQPQPTPDKPNKPYSIYTNREKWIIVTMAAVAGLFSPLTSQIYFPALPTLAKAFHTSTENINLTVTMYVLLQGIAPMFWGTLADRWGRRPMFMACMLVLSLSCVGLALVPTNAYWLLMVLRCVQAAGSASTIALGAGVIADITERAERGNFFGLYNLGPMVGPCLGPVIGGALAQGLGWRSIFWFLCIGSSICLVAMLLILPETLRSLVGDGSITPPPIYRPLLPIIGRNRTGTNDDVERPPKTKFRNPFRIMFYPDVFILLLFNGVQNSLFYAMTASISTLFSVTYPYLSETTIGLCFLAIGGGMLAGSWINGRVLDLEYRRVRRNLERRACEDPEYDVPFEDVTKDEHFPIEYARFRTIPIYFVIYVAVAIGYGWALQSKVNIAVPLILQVIFGYAIICILNTTQTLIVDLVPGQGSSVSACNNFVRCGLGAVTVSVIDIMINAMGVGWAFVVLAGLCVATGPFIFMIMFIGPKFRAKRRLRQAQKQSEKQPQ</sequence>
<dbReference type="InterPro" id="IPR036259">
    <property type="entry name" value="MFS_trans_sf"/>
</dbReference>
<keyword evidence="6" id="KW-0325">Glycoprotein</keyword>
<feature type="transmembrane region" description="Helical" evidence="8">
    <location>
        <begin position="437"/>
        <end position="457"/>
    </location>
</feature>
<dbReference type="CDD" id="cd17323">
    <property type="entry name" value="MFS_Tpo1_MDR_like"/>
    <property type="match status" value="1"/>
</dbReference>
<keyword evidence="2" id="KW-0813">Transport</keyword>
<dbReference type="Pfam" id="PF07690">
    <property type="entry name" value="MFS_1"/>
    <property type="match status" value="1"/>
</dbReference>
<dbReference type="GO" id="GO:0005886">
    <property type="term" value="C:plasma membrane"/>
    <property type="evidence" value="ECO:0007669"/>
    <property type="project" value="TreeGrafter"/>
</dbReference>
<gene>
    <name evidence="10" type="ORF">PHACADRAFT_178975</name>
</gene>
<dbReference type="PANTHER" id="PTHR23502:SF51">
    <property type="entry name" value="QUINIDINE RESISTANCE PROTEIN 1-RELATED"/>
    <property type="match status" value="1"/>
</dbReference>
<evidence type="ECO:0000256" key="6">
    <source>
        <dbReference type="ARBA" id="ARBA00023180"/>
    </source>
</evidence>
<dbReference type="InterPro" id="IPR001958">
    <property type="entry name" value="Tet-R_TetA/multi-R_MdtG-like"/>
</dbReference>
<dbReference type="SUPFAM" id="SSF103473">
    <property type="entry name" value="MFS general substrate transporter"/>
    <property type="match status" value="1"/>
</dbReference>
<feature type="transmembrane region" description="Helical" evidence="8">
    <location>
        <begin position="204"/>
        <end position="228"/>
    </location>
</feature>
<feature type="transmembrane region" description="Helical" evidence="8">
    <location>
        <begin position="75"/>
        <end position="96"/>
    </location>
</feature>
<dbReference type="KEGG" id="pco:PHACADRAFT_178975"/>
<feature type="transmembrane region" description="Helical" evidence="8">
    <location>
        <begin position="304"/>
        <end position="326"/>
    </location>
</feature>
<protein>
    <recommendedName>
        <fullName evidence="9">Major facilitator superfamily (MFS) profile domain-containing protein</fullName>
    </recommendedName>
</protein>
<evidence type="ECO:0000313" key="10">
    <source>
        <dbReference type="EMBL" id="EKM49555.1"/>
    </source>
</evidence>
<evidence type="ECO:0000313" key="11">
    <source>
        <dbReference type="Proteomes" id="UP000008370"/>
    </source>
</evidence>
<dbReference type="GO" id="GO:0015137">
    <property type="term" value="F:citrate transmembrane transporter activity"/>
    <property type="evidence" value="ECO:0007669"/>
    <property type="project" value="UniProtKB-ARBA"/>
</dbReference>
<comment type="subcellular location">
    <subcellularLocation>
        <location evidence="1">Membrane</location>
        <topology evidence="1">Multi-pass membrane protein</topology>
    </subcellularLocation>
</comment>
<feature type="transmembrane region" description="Helical" evidence="8">
    <location>
        <begin position="143"/>
        <end position="161"/>
    </location>
</feature>
<reference evidence="10 11" key="1">
    <citation type="journal article" date="2012" name="BMC Genomics">
        <title>Comparative genomics of the white-rot fungi, Phanerochaete carnosa and P. chrysosporium, to elucidate the genetic basis of the distinct wood types they colonize.</title>
        <authorList>
            <person name="Suzuki H."/>
            <person name="MacDonald J."/>
            <person name="Syed K."/>
            <person name="Salamov A."/>
            <person name="Hori C."/>
            <person name="Aerts A."/>
            <person name="Henrissat B."/>
            <person name="Wiebenga A."/>
            <person name="vanKuyk P.A."/>
            <person name="Barry K."/>
            <person name="Lindquist E."/>
            <person name="LaButti K."/>
            <person name="Lapidus A."/>
            <person name="Lucas S."/>
            <person name="Coutinho P."/>
            <person name="Gong Y."/>
            <person name="Samejima M."/>
            <person name="Mahadevan R."/>
            <person name="Abou-Zaid M."/>
            <person name="de Vries R.P."/>
            <person name="Igarashi K."/>
            <person name="Yadav J.S."/>
            <person name="Grigoriev I.V."/>
            <person name="Master E.R."/>
        </authorList>
    </citation>
    <scope>NUCLEOTIDE SEQUENCE [LARGE SCALE GENOMIC DNA]</scope>
    <source>
        <strain evidence="10 11">HHB-10118-sp</strain>
    </source>
</reference>
<evidence type="ECO:0000256" key="7">
    <source>
        <dbReference type="SAM" id="MobiDB-lite"/>
    </source>
</evidence>
<proteinExistence type="predicted"/>
<feature type="transmembrane region" description="Helical" evidence="8">
    <location>
        <begin position="413"/>
        <end position="431"/>
    </location>
</feature>
<dbReference type="PRINTS" id="PR01035">
    <property type="entry name" value="TCRTETA"/>
</dbReference>
<dbReference type="GeneID" id="18909878"/>
<dbReference type="HOGENOM" id="CLU_008455_8_4_1"/>
<feature type="transmembrane region" description="Helical" evidence="8">
    <location>
        <begin position="502"/>
        <end position="526"/>
    </location>
</feature>
<dbReference type="InterPro" id="IPR011701">
    <property type="entry name" value="MFS"/>
</dbReference>
<feature type="domain" description="Major facilitator superfamily (MFS) profile" evidence="9">
    <location>
        <begin position="77"/>
        <end position="527"/>
    </location>
</feature>
<dbReference type="InParanoid" id="K5VS05"/>
<dbReference type="OrthoDB" id="440553at2759"/>
<dbReference type="Proteomes" id="UP000008370">
    <property type="component" value="Unassembled WGS sequence"/>
</dbReference>
<evidence type="ECO:0000256" key="8">
    <source>
        <dbReference type="SAM" id="Phobius"/>
    </source>
</evidence>
<organism evidence="10 11">
    <name type="scientific">Phanerochaete carnosa (strain HHB-10118-sp)</name>
    <name type="common">White-rot fungus</name>
    <name type="synonym">Peniophora carnosa</name>
    <dbReference type="NCBI Taxonomy" id="650164"/>
    <lineage>
        <taxon>Eukaryota</taxon>
        <taxon>Fungi</taxon>
        <taxon>Dikarya</taxon>
        <taxon>Basidiomycota</taxon>
        <taxon>Agaricomycotina</taxon>
        <taxon>Agaricomycetes</taxon>
        <taxon>Polyporales</taxon>
        <taxon>Phanerochaetaceae</taxon>
        <taxon>Phanerochaete</taxon>
    </lineage>
</organism>
<feature type="transmembrane region" description="Helical" evidence="8">
    <location>
        <begin position="478"/>
        <end position="496"/>
    </location>
</feature>